<protein>
    <recommendedName>
        <fullName evidence="4">Helix-hairpin-helix domain-containing protein</fullName>
    </recommendedName>
</protein>
<organism evidence="2 3">
    <name type="scientific">Jiangella anatolica</name>
    <dbReference type="NCBI Taxonomy" id="2670374"/>
    <lineage>
        <taxon>Bacteria</taxon>
        <taxon>Bacillati</taxon>
        <taxon>Actinomycetota</taxon>
        <taxon>Actinomycetes</taxon>
        <taxon>Jiangellales</taxon>
        <taxon>Jiangellaceae</taxon>
        <taxon>Jiangella</taxon>
    </lineage>
</organism>
<feature type="transmembrane region" description="Helical" evidence="1">
    <location>
        <begin position="66"/>
        <end position="86"/>
    </location>
</feature>
<dbReference type="InterPro" id="IPR010994">
    <property type="entry name" value="RuvA_2-like"/>
</dbReference>
<keyword evidence="1" id="KW-0812">Transmembrane</keyword>
<evidence type="ECO:0008006" key="4">
    <source>
        <dbReference type="Google" id="ProtNLM"/>
    </source>
</evidence>
<sequence>MTSRAGRAIGHGLWILIPVLSFTLLSWLPATQAWWRSRKPIWLVIGLLLLVGTVTFVVSMGTSYDAFTGMLFLLLAIGGVIAAVFARQDFFGARPAAAPAPRPAAPARIATDPAVQAVLQLRELRSRAREIAANDLAMAYELAIGRPDLPATYDDGGLVDLNNVSADGLVSALTWDRAVAEVYVSARDLRGGYASWDELGALSGLEPSLVERDAERLILLPWRSR</sequence>
<proteinExistence type="predicted"/>
<feature type="transmembrane region" description="Helical" evidence="1">
    <location>
        <begin position="41"/>
        <end position="60"/>
    </location>
</feature>
<keyword evidence="1" id="KW-1133">Transmembrane helix</keyword>
<dbReference type="Proteomes" id="UP000248764">
    <property type="component" value="Unassembled WGS sequence"/>
</dbReference>
<dbReference type="SUPFAM" id="SSF47781">
    <property type="entry name" value="RuvA domain 2-like"/>
    <property type="match status" value="1"/>
</dbReference>
<evidence type="ECO:0000313" key="3">
    <source>
        <dbReference type="Proteomes" id="UP000248764"/>
    </source>
</evidence>
<evidence type="ECO:0000313" key="2">
    <source>
        <dbReference type="EMBL" id="PZF85115.1"/>
    </source>
</evidence>
<evidence type="ECO:0000256" key="1">
    <source>
        <dbReference type="SAM" id="Phobius"/>
    </source>
</evidence>
<dbReference type="AlphaFoldDB" id="A0A2W2BDD4"/>
<gene>
    <name evidence="2" type="ORF">C1I92_05900</name>
</gene>
<reference evidence="2 3" key="1">
    <citation type="submission" date="2018-01" db="EMBL/GenBank/DDBJ databases">
        <title>Draft genome sequence of Jiangella sp. GTF31.</title>
        <authorList>
            <person name="Sahin N."/>
            <person name="Ay H."/>
            <person name="Saygin H."/>
        </authorList>
    </citation>
    <scope>NUCLEOTIDE SEQUENCE [LARGE SCALE GENOMIC DNA]</scope>
    <source>
        <strain evidence="2 3">GTF31</strain>
    </source>
</reference>
<keyword evidence="3" id="KW-1185">Reference proteome</keyword>
<dbReference type="EMBL" id="POTW01000010">
    <property type="protein sequence ID" value="PZF85115.1"/>
    <property type="molecule type" value="Genomic_DNA"/>
</dbReference>
<keyword evidence="1" id="KW-0472">Membrane</keyword>
<name>A0A2W2BDD4_9ACTN</name>
<accession>A0A2W2BDD4</accession>
<dbReference type="RefSeq" id="WP_111253741.1">
    <property type="nucleotide sequence ID" value="NZ_POTW01000010.1"/>
</dbReference>
<comment type="caution">
    <text evidence="2">The sequence shown here is derived from an EMBL/GenBank/DDBJ whole genome shotgun (WGS) entry which is preliminary data.</text>
</comment>
<feature type="transmembrane region" description="Helical" evidence="1">
    <location>
        <begin position="12"/>
        <end position="29"/>
    </location>
</feature>